<organism evidence="2 3">
    <name type="scientific">Streptomyces roseochromogenus subsp. oscitans DS 12.976</name>
    <dbReference type="NCBI Taxonomy" id="1352936"/>
    <lineage>
        <taxon>Bacteria</taxon>
        <taxon>Bacillati</taxon>
        <taxon>Actinomycetota</taxon>
        <taxon>Actinomycetes</taxon>
        <taxon>Kitasatosporales</taxon>
        <taxon>Streptomycetaceae</taxon>
        <taxon>Streptomyces</taxon>
    </lineage>
</organism>
<dbReference type="EMBL" id="AWQX01000174">
    <property type="protein sequence ID" value="EST29673.1"/>
    <property type="molecule type" value="Genomic_DNA"/>
</dbReference>
<evidence type="ECO:0000313" key="2">
    <source>
        <dbReference type="EMBL" id="EST29673.1"/>
    </source>
</evidence>
<feature type="transmembrane region" description="Helical" evidence="1">
    <location>
        <begin position="52"/>
        <end position="72"/>
    </location>
</feature>
<feature type="transmembrane region" description="Helical" evidence="1">
    <location>
        <begin position="219"/>
        <end position="238"/>
    </location>
</feature>
<dbReference type="HOGENOM" id="CLU_051674_3_0_11"/>
<feature type="transmembrane region" description="Helical" evidence="1">
    <location>
        <begin position="20"/>
        <end position="40"/>
    </location>
</feature>
<dbReference type="RefSeq" id="WP_023548000.1">
    <property type="nucleotide sequence ID" value="NZ_CM002285.1"/>
</dbReference>
<dbReference type="OrthoDB" id="5244396at2"/>
<comment type="caution">
    <text evidence="2">The sequence shown here is derived from an EMBL/GenBank/DDBJ whole genome shotgun (WGS) entry which is preliminary data.</text>
</comment>
<keyword evidence="3" id="KW-1185">Reference proteome</keyword>
<dbReference type="PATRIC" id="fig|1352936.5.peg.4252"/>
<protein>
    <recommendedName>
        <fullName evidence="4">ABC transporter permease</fullName>
    </recommendedName>
</protein>
<evidence type="ECO:0008006" key="4">
    <source>
        <dbReference type="Google" id="ProtNLM"/>
    </source>
</evidence>
<dbReference type="Pfam" id="PF12730">
    <property type="entry name" value="ABC2_membrane_4"/>
    <property type="match status" value="1"/>
</dbReference>
<dbReference type="AlphaFoldDB" id="V6KCC3"/>
<accession>V6KCC3</accession>
<keyword evidence="1" id="KW-0812">Transmembrane</keyword>
<keyword evidence="1" id="KW-1133">Transmembrane helix</keyword>
<reference evidence="2 3" key="1">
    <citation type="journal article" date="2014" name="Genome Announc.">
        <title>Draft Genome Sequence of Streptomyces roseochromogenes subsp. oscitans DS 12.976, Producer of the Aminocoumarin Antibiotic Clorobiocin.</title>
        <authorList>
            <person name="Ruckert C."/>
            <person name="Kalinowski J."/>
            <person name="Heide L."/>
            <person name="Apel A.K."/>
        </authorList>
    </citation>
    <scope>NUCLEOTIDE SEQUENCE [LARGE SCALE GENOMIC DNA]</scope>
    <source>
        <strain evidence="2 3">DS 12.976</strain>
    </source>
</reference>
<gene>
    <name evidence="2" type="ORF">M878_20295</name>
</gene>
<feature type="transmembrane region" description="Helical" evidence="1">
    <location>
        <begin position="137"/>
        <end position="159"/>
    </location>
</feature>
<proteinExistence type="predicted"/>
<sequence>MHTLIRTEVLKLRTVRSPWLLLAASPLLVIAGVSGLVVSSKKTLDTAAQSSALAHVGLTSILTLVFGILAVAGEYRHKTITDTYLSTPARGRVIGAKLLVHAVFAAASGVLSSLVGLGIAAAWWADKGVSFTWTDSQMWATIGGGIAWNAAFAAIGVGVGALIRSLVGAIAVALAWVALVEGIVGQLIGNLARWLPFNAGQALGAGAKAMTTGDLLPRWGGGAVLAVYTLVFAALAVTTSMRRDVS</sequence>
<keyword evidence="1" id="KW-0472">Membrane</keyword>
<feature type="transmembrane region" description="Helical" evidence="1">
    <location>
        <begin position="98"/>
        <end position="125"/>
    </location>
</feature>
<name>V6KCC3_STRRC</name>
<evidence type="ECO:0000313" key="3">
    <source>
        <dbReference type="Proteomes" id="UP000017984"/>
    </source>
</evidence>
<evidence type="ECO:0000256" key="1">
    <source>
        <dbReference type="SAM" id="Phobius"/>
    </source>
</evidence>
<dbReference type="Proteomes" id="UP000017984">
    <property type="component" value="Chromosome"/>
</dbReference>
<dbReference type="STRING" id="1352936.M878_20295"/>
<feature type="transmembrane region" description="Helical" evidence="1">
    <location>
        <begin position="166"/>
        <end position="188"/>
    </location>
</feature>